<comment type="caution">
    <text evidence="2">The sequence shown here is derived from an EMBL/GenBank/DDBJ whole genome shotgun (WGS) entry which is preliminary data.</text>
</comment>
<accession>A0ABP6EYR5</accession>
<sequence>MTTTRNRATVALVAALALQAGAAGVAQARPLPAANAPAASPAAPSRAAALRITEGQVGAVGPGGTLFYPSVTSCLTVTVRLADGGLVGAHASLFQVPGEYRSDRILAALRDRVGTRPVRAVEVRGAVGAWHPGYFTTAIESYPEGAEVPVPTRPDPDGLARAVADGLGQPRAEVTVQDLPDGDQTVK</sequence>
<evidence type="ECO:0000256" key="1">
    <source>
        <dbReference type="SAM" id="SignalP"/>
    </source>
</evidence>
<protein>
    <submittedName>
        <fullName evidence="2">Uncharacterized protein</fullName>
    </submittedName>
</protein>
<keyword evidence="3" id="KW-1185">Reference proteome</keyword>
<gene>
    <name evidence="2" type="ORF">GCM10009864_58520</name>
</gene>
<evidence type="ECO:0000313" key="2">
    <source>
        <dbReference type="EMBL" id="GAA2678786.1"/>
    </source>
</evidence>
<evidence type="ECO:0000313" key="3">
    <source>
        <dbReference type="Proteomes" id="UP001500994"/>
    </source>
</evidence>
<keyword evidence="1" id="KW-0732">Signal</keyword>
<organism evidence="2 3">
    <name type="scientific">Streptomyces lunalinharesii</name>
    <dbReference type="NCBI Taxonomy" id="333384"/>
    <lineage>
        <taxon>Bacteria</taxon>
        <taxon>Bacillati</taxon>
        <taxon>Actinomycetota</taxon>
        <taxon>Actinomycetes</taxon>
        <taxon>Kitasatosporales</taxon>
        <taxon>Streptomycetaceae</taxon>
        <taxon>Streptomyces</taxon>
    </lineage>
</organism>
<dbReference type="RefSeq" id="WP_344581571.1">
    <property type="nucleotide sequence ID" value="NZ_BAAARK010000023.1"/>
</dbReference>
<reference evidence="3" key="1">
    <citation type="journal article" date="2019" name="Int. J. Syst. Evol. Microbiol.">
        <title>The Global Catalogue of Microorganisms (GCM) 10K type strain sequencing project: providing services to taxonomists for standard genome sequencing and annotation.</title>
        <authorList>
            <consortium name="The Broad Institute Genomics Platform"/>
            <consortium name="The Broad Institute Genome Sequencing Center for Infectious Disease"/>
            <person name="Wu L."/>
            <person name="Ma J."/>
        </authorList>
    </citation>
    <scope>NUCLEOTIDE SEQUENCE [LARGE SCALE GENOMIC DNA]</scope>
    <source>
        <strain evidence="3">JCM 16374</strain>
    </source>
</reference>
<feature type="chain" id="PRO_5047323271" evidence="1">
    <location>
        <begin position="23"/>
        <end position="187"/>
    </location>
</feature>
<dbReference type="EMBL" id="BAAARK010000023">
    <property type="protein sequence ID" value="GAA2678786.1"/>
    <property type="molecule type" value="Genomic_DNA"/>
</dbReference>
<proteinExistence type="predicted"/>
<dbReference type="Proteomes" id="UP001500994">
    <property type="component" value="Unassembled WGS sequence"/>
</dbReference>
<feature type="signal peptide" evidence="1">
    <location>
        <begin position="1"/>
        <end position="22"/>
    </location>
</feature>
<name>A0ABP6EYR5_9ACTN</name>